<keyword evidence="2" id="KW-1133">Transmembrane helix</keyword>
<dbReference type="Proteomes" id="UP000050794">
    <property type="component" value="Unassembled WGS sequence"/>
</dbReference>
<name>A0A183VCW3_TOXCA</name>
<accession>A0A183VCW3</accession>
<feature type="transmembrane region" description="Helical" evidence="2">
    <location>
        <begin position="116"/>
        <end position="138"/>
    </location>
</feature>
<feature type="compositionally biased region" description="Basic and acidic residues" evidence="1">
    <location>
        <begin position="90"/>
        <end position="104"/>
    </location>
</feature>
<proteinExistence type="predicted"/>
<evidence type="ECO:0000256" key="1">
    <source>
        <dbReference type="SAM" id="MobiDB-lite"/>
    </source>
</evidence>
<evidence type="ECO:0000313" key="5">
    <source>
        <dbReference type="WBParaSite" id="TCNE_0001858701-mRNA-1"/>
    </source>
</evidence>
<keyword evidence="2" id="KW-0812">Transmembrane</keyword>
<keyword evidence="4" id="KW-1185">Reference proteome</keyword>
<feature type="compositionally biased region" description="Pro residues" evidence="1">
    <location>
        <begin position="42"/>
        <end position="68"/>
    </location>
</feature>
<dbReference type="WBParaSite" id="TCNE_0001858701-mRNA-1">
    <property type="protein sequence ID" value="TCNE_0001858701-mRNA-1"/>
    <property type="gene ID" value="TCNE_0001858701"/>
</dbReference>
<evidence type="ECO:0000313" key="3">
    <source>
        <dbReference type="EMBL" id="VDM49904.1"/>
    </source>
</evidence>
<evidence type="ECO:0000256" key="2">
    <source>
        <dbReference type="SAM" id="Phobius"/>
    </source>
</evidence>
<dbReference type="AlphaFoldDB" id="A0A183VCW3"/>
<reference evidence="5" key="1">
    <citation type="submission" date="2016-06" db="UniProtKB">
        <authorList>
            <consortium name="WormBaseParasite"/>
        </authorList>
    </citation>
    <scope>IDENTIFICATION</scope>
</reference>
<evidence type="ECO:0000313" key="4">
    <source>
        <dbReference type="Proteomes" id="UP000050794"/>
    </source>
</evidence>
<keyword evidence="2" id="KW-0472">Membrane</keyword>
<sequence length="170" mass="17860">MGDEYEAVGPPAGVGKLFSEYFDFWTLYKESLGGSCSVVDPAAPPQYFTPPPSPAPPYIEAPPPPPLDAPQGAGKQDDGTGTSSTAGRESGSKNKENDDKNKNIRAEKAVSAKKPFGLSGCAWCSIAAIVVMVLIGLVPSGLTIALIVTQCFGNMDCAFLSSIEKNVLRY</sequence>
<feature type="region of interest" description="Disordered" evidence="1">
    <location>
        <begin position="40"/>
        <end position="104"/>
    </location>
</feature>
<organism evidence="4 5">
    <name type="scientific">Toxocara canis</name>
    <name type="common">Canine roundworm</name>
    <dbReference type="NCBI Taxonomy" id="6265"/>
    <lineage>
        <taxon>Eukaryota</taxon>
        <taxon>Metazoa</taxon>
        <taxon>Ecdysozoa</taxon>
        <taxon>Nematoda</taxon>
        <taxon>Chromadorea</taxon>
        <taxon>Rhabditida</taxon>
        <taxon>Spirurina</taxon>
        <taxon>Ascaridomorpha</taxon>
        <taxon>Ascaridoidea</taxon>
        <taxon>Toxocaridae</taxon>
        <taxon>Toxocara</taxon>
    </lineage>
</organism>
<protein>
    <submittedName>
        <fullName evidence="3 5">Uncharacterized protein</fullName>
    </submittedName>
</protein>
<gene>
    <name evidence="3" type="ORF">TCNE_LOCUS18583</name>
</gene>
<dbReference type="EMBL" id="UYWY01025703">
    <property type="protein sequence ID" value="VDM49904.1"/>
    <property type="molecule type" value="Genomic_DNA"/>
</dbReference>
<reference evidence="3 4" key="2">
    <citation type="submission" date="2018-11" db="EMBL/GenBank/DDBJ databases">
        <authorList>
            <consortium name="Pathogen Informatics"/>
        </authorList>
    </citation>
    <scope>NUCLEOTIDE SEQUENCE [LARGE SCALE GENOMIC DNA]</scope>
</reference>